<gene>
    <name evidence="3" type="ORF">HRJ34_17890</name>
</gene>
<sequence length="353" mass="39842">MKSTSVCVIDAESRVIHCCSMKSDPTEIGRYLRKNFTSNVVCIGLESGGTSGYLATHLRRQKFQVAILDALQVHRVLSIKRNKTDTNDARGIAEITRTGREYLTEVYVKSAACFEIRAQLIMRQRLVQQRLANEAMIRGLLRVYGGRVEAGAKVPATFRERVIEQLLQIQDNDDINLRPRIIPILDLCARLHADAERIEAELEMLARQNPVCRRFMEIPGVGAITALSFFTAIEEPTRFRRSDDVAAYLGLTPRIYQSGESLFRGSISKMGNRLTRTHLVNAATVMMSGTRTFSSLKDWGVRLSKKIGFHKARIAVARKLAIIMFGLWRDGTHFQFKADTVIAHREMMQAARA</sequence>
<organism evidence="3 4">
    <name type="scientific">Rhizorhabdus wittichii</name>
    <dbReference type="NCBI Taxonomy" id="160791"/>
    <lineage>
        <taxon>Bacteria</taxon>
        <taxon>Pseudomonadati</taxon>
        <taxon>Pseudomonadota</taxon>
        <taxon>Alphaproteobacteria</taxon>
        <taxon>Sphingomonadales</taxon>
        <taxon>Sphingomonadaceae</taxon>
        <taxon>Rhizorhabdus</taxon>
    </lineage>
</organism>
<reference evidence="3" key="2">
    <citation type="submission" date="2021-04" db="EMBL/GenBank/DDBJ databases">
        <title>Isolation and genomic analysis of the ibuprofen-degrading bacterium Sphingomonas strain MPO218.</title>
        <authorList>
            <person name="Aulestia M."/>
            <person name="Flores A."/>
            <person name="Mangas E.L."/>
            <person name="Perez-Pulido A.J."/>
            <person name="Santero E."/>
            <person name="Camacho E.M."/>
        </authorList>
    </citation>
    <scope>NUCLEOTIDE SEQUENCE</scope>
    <source>
        <strain evidence="3">MPO218</strain>
    </source>
</reference>
<dbReference type="PANTHER" id="PTHR33055">
    <property type="entry name" value="TRANSPOSASE FOR INSERTION SEQUENCE ELEMENT IS1111A"/>
    <property type="match status" value="1"/>
</dbReference>
<name>A0A975D8E6_9SPHN</name>
<dbReference type="Pfam" id="PF02371">
    <property type="entry name" value="Transposase_20"/>
    <property type="match status" value="1"/>
</dbReference>
<dbReference type="GO" id="GO:0006313">
    <property type="term" value="P:DNA transposition"/>
    <property type="evidence" value="ECO:0007669"/>
    <property type="project" value="InterPro"/>
</dbReference>
<dbReference type="NCBIfam" id="NF033542">
    <property type="entry name" value="transpos_IS110"/>
    <property type="match status" value="1"/>
</dbReference>
<accession>A0A975D8E6</accession>
<dbReference type="InterPro" id="IPR002525">
    <property type="entry name" value="Transp_IS110-like_N"/>
</dbReference>
<dbReference type="AlphaFoldDB" id="A0A975D8E6"/>
<dbReference type="PANTHER" id="PTHR33055:SF3">
    <property type="entry name" value="PUTATIVE TRANSPOSASE FOR IS117-RELATED"/>
    <property type="match status" value="1"/>
</dbReference>
<dbReference type="GO" id="GO:0003677">
    <property type="term" value="F:DNA binding"/>
    <property type="evidence" value="ECO:0007669"/>
    <property type="project" value="InterPro"/>
</dbReference>
<dbReference type="InterPro" id="IPR003346">
    <property type="entry name" value="Transposase_20"/>
</dbReference>
<dbReference type="Pfam" id="PF01548">
    <property type="entry name" value="DEDD_Tnp_IS110"/>
    <property type="match status" value="1"/>
</dbReference>
<evidence type="ECO:0000259" key="1">
    <source>
        <dbReference type="Pfam" id="PF01548"/>
    </source>
</evidence>
<proteinExistence type="predicted"/>
<protein>
    <submittedName>
        <fullName evidence="3">IS110 family transposase</fullName>
    </submittedName>
</protein>
<dbReference type="InterPro" id="IPR047650">
    <property type="entry name" value="Transpos_IS110"/>
</dbReference>
<dbReference type="GO" id="GO:0004803">
    <property type="term" value="F:transposase activity"/>
    <property type="evidence" value="ECO:0007669"/>
    <property type="project" value="InterPro"/>
</dbReference>
<evidence type="ECO:0000313" key="4">
    <source>
        <dbReference type="Proteomes" id="UP000664914"/>
    </source>
</evidence>
<feature type="domain" description="Transposase IS116/IS110/IS902 C-terminal" evidence="2">
    <location>
        <begin position="212"/>
        <end position="290"/>
    </location>
</feature>
<feature type="domain" description="Transposase IS110-like N-terminal" evidence="1">
    <location>
        <begin position="3"/>
        <end position="144"/>
    </location>
</feature>
<reference evidence="3" key="1">
    <citation type="submission" date="2020-07" db="EMBL/GenBank/DDBJ databases">
        <authorList>
            <person name="Camacho E."/>
        </authorList>
    </citation>
    <scope>NUCLEOTIDE SEQUENCE</scope>
    <source>
        <strain evidence="3">MPO218</strain>
    </source>
</reference>
<evidence type="ECO:0000259" key="2">
    <source>
        <dbReference type="Pfam" id="PF02371"/>
    </source>
</evidence>
<dbReference type="EMBL" id="CP059319">
    <property type="protein sequence ID" value="QTH24624.1"/>
    <property type="molecule type" value="Genomic_DNA"/>
</dbReference>
<dbReference type="Proteomes" id="UP000664914">
    <property type="component" value="Chromosome"/>
</dbReference>
<evidence type="ECO:0000313" key="3">
    <source>
        <dbReference type="EMBL" id="QTH24624.1"/>
    </source>
</evidence>